<comment type="caution">
    <text evidence="1">The sequence shown here is derived from an EMBL/GenBank/DDBJ whole genome shotgun (WGS) entry which is preliminary data.</text>
</comment>
<evidence type="ECO:0000313" key="1">
    <source>
        <dbReference type="EMBL" id="MEI7102893.1"/>
    </source>
</evidence>
<evidence type="ECO:0000313" key="2">
    <source>
        <dbReference type="Proteomes" id="UP001313132"/>
    </source>
</evidence>
<accession>A0ABU8JZN7</accession>
<organism evidence="1 2">
    <name type="scientific">Pectobacterium versatile</name>
    <dbReference type="NCBI Taxonomy" id="2488639"/>
    <lineage>
        <taxon>Bacteria</taxon>
        <taxon>Pseudomonadati</taxon>
        <taxon>Pseudomonadota</taxon>
        <taxon>Gammaproteobacteria</taxon>
        <taxon>Enterobacterales</taxon>
        <taxon>Pectobacteriaceae</taxon>
        <taxon>Pectobacterium</taxon>
    </lineage>
</organism>
<gene>
    <name evidence="1" type="ORF">WCT63_10570</name>
</gene>
<sequence>MELAQHYGLSEQYQTILKEFKSLNRPSSFDELIDEESIIEKSLEPYAMLELVLLRKDHAKRKDSLVSSLKV</sequence>
<reference evidence="1 2" key="1">
    <citation type="submission" date="2024-03" db="EMBL/GenBank/DDBJ databases">
        <title>Analysis of soft rot Pectobacteriaceae population diversity in US potato growing regions between 2016 and 2022.</title>
        <authorList>
            <person name="Ma X."/>
            <person name="Zhang X."/>
            <person name="Stodghill P."/>
            <person name="Rioux R."/>
            <person name="Babler B."/>
            <person name="Shrestha S."/>
            <person name="Babler B."/>
            <person name="Rivedal H."/>
            <person name="Frost K."/>
            <person name="Hao J."/>
            <person name="Secor G."/>
            <person name="Swingle B."/>
        </authorList>
    </citation>
    <scope>NUCLEOTIDE SEQUENCE [LARGE SCALE GENOMIC DNA]</scope>
    <source>
        <strain evidence="1 2">UMSS2</strain>
    </source>
</reference>
<dbReference type="EMBL" id="JBBBON010000008">
    <property type="protein sequence ID" value="MEI7102893.1"/>
    <property type="molecule type" value="Genomic_DNA"/>
</dbReference>
<dbReference type="Proteomes" id="UP001313132">
    <property type="component" value="Unassembled WGS sequence"/>
</dbReference>
<name>A0ABU8JZN7_9GAMM</name>
<keyword evidence="2" id="KW-1185">Reference proteome</keyword>
<proteinExistence type="predicted"/>
<protein>
    <submittedName>
        <fullName evidence="1">Uncharacterized protein</fullName>
    </submittedName>
</protein>
<dbReference type="RefSeq" id="WP_181949702.1">
    <property type="nucleotide sequence ID" value="NZ_CP084654.1"/>
</dbReference>